<comment type="caution">
    <text evidence="4">The sequence shown here is derived from an EMBL/GenBank/DDBJ whole genome shotgun (WGS) entry which is preliminary data.</text>
</comment>
<comment type="similarity">
    <text evidence="1">Belongs to the FYV7 family.</text>
</comment>
<evidence type="ECO:0000313" key="5">
    <source>
        <dbReference type="Proteomes" id="UP001150925"/>
    </source>
</evidence>
<dbReference type="InterPro" id="IPR013730">
    <property type="entry name" value="Fyv7/TAP26"/>
</dbReference>
<accession>A0A9W8APJ9</accession>
<sequence>MRQAPTKASPGKSGKPKLTRSAYRKHQREAAIQKFPNTGLNKYSVHTKVRKQRLIHNAQVKKEFFKKVAPETTDDTPDYIREIFSKGTDPDTGDLLSHPAKNEENPKGNKEYTAKRTPESDTHSFRKPNPFQRALADRAEEKRQREIAREEREKERAQGMEKRTQYYKQRKQEYRTMTQRNKRGQLKLSNQVDVLLKRLQ</sequence>
<dbReference type="OrthoDB" id="2135053at2759"/>
<evidence type="ECO:0000256" key="2">
    <source>
        <dbReference type="ARBA" id="ARBA00018780"/>
    </source>
</evidence>
<dbReference type="AlphaFoldDB" id="A0A9W8APJ9"/>
<keyword evidence="5" id="KW-1185">Reference proteome</keyword>
<name>A0A9W8APJ9_9FUNG</name>
<dbReference type="EMBL" id="JANBPY010002739">
    <property type="protein sequence ID" value="KAJ1953868.1"/>
    <property type="molecule type" value="Genomic_DNA"/>
</dbReference>
<proteinExistence type="inferred from homology"/>
<feature type="compositionally biased region" description="Basic and acidic residues" evidence="3">
    <location>
        <begin position="135"/>
        <end position="174"/>
    </location>
</feature>
<reference evidence="4" key="1">
    <citation type="submission" date="2022-07" db="EMBL/GenBank/DDBJ databases">
        <title>Phylogenomic reconstructions and comparative analyses of Kickxellomycotina fungi.</title>
        <authorList>
            <person name="Reynolds N.K."/>
            <person name="Stajich J.E."/>
            <person name="Barry K."/>
            <person name="Grigoriev I.V."/>
            <person name="Crous P."/>
            <person name="Smith M.E."/>
        </authorList>
    </citation>
    <scope>NUCLEOTIDE SEQUENCE</scope>
    <source>
        <strain evidence="4">RSA 1196</strain>
    </source>
</reference>
<feature type="compositionally biased region" description="Basic residues" evidence="3">
    <location>
        <begin position="14"/>
        <end position="27"/>
    </location>
</feature>
<gene>
    <name evidence="4" type="ORF">IWQ62_005894</name>
</gene>
<dbReference type="Proteomes" id="UP001150925">
    <property type="component" value="Unassembled WGS sequence"/>
</dbReference>
<feature type="region of interest" description="Disordered" evidence="3">
    <location>
        <begin position="1"/>
        <end position="39"/>
    </location>
</feature>
<dbReference type="Pfam" id="PF08524">
    <property type="entry name" value="rRNA_processing"/>
    <property type="match status" value="1"/>
</dbReference>
<feature type="compositionally biased region" description="Basic and acidic residues" evidence="3">
    <location>
        <begin position="100"/>
        <end position="124"/>
    </location>
</feature>
<organism evidence="4 5">
    <name type="scientific">Dispira parvispora</name>
    <dbReference type="NCBI Taxonomy" id="1520584"/>
    <lineage>
        <taxon>Eukaryota</taxon>
        <taxon>Fungi</taxon>
        <taxon>Fungi incertae sedis</taxon>
        <taxon>Zoopagomycota</taxon>
        <taxon>Kickxellomycotina</taxon>
        <taxon>Dimargaritomycetes</taxon>
        <taxon>Dimargaritales</taxon>
        <taxon>Dimargaritaceae</taxon>
        <taxon>Dispira</taxon>
    </lineage>
</organism>
<evidence type="ECO:0000256" key="3">
    <source>
        <dbReference type="SAM" id="MobiDB-lite"/>
    </source>
</evidence>
<protein>
    <recommendedName>
        <fullName evidence="2">rRNA-processing protein FYV7</fullName>
    </recommendedName>
</protein>
<evidence type="ECO:0000313" key="4">
    <source>
        <dbReference type="EMBL" id="KAJ1953868.1"/>
    </source>
</evidence>
<evidence type="ECO:0000256" key="1">
    <source>
        <dbReference type="ARBA" id="ARBA00006800"/>
    </source>
</evidence>
<feature type="region of interest" description="Disordered" evidence="3">
    <location>
        <begin position="83"/>
        <end position="186"/>
    </location>
</feature>